<name>A0A401LTA3_9BACE</name>
<dbReference type="Gene3D" id="3.10.50.40">
    <property type="match status" value="1"/>
</dbReference>
<dbReference type="OrthoDB" id="14196at2"/>
<dbReference type="InterPro" id="IPR050245">
    <property type="entry name" value="PrsA_foldase"/>
</dbReference>
<feature type="domain" description="PpiC" evidence="2">
    <location>
        <begin position="122"/>
        <end position="219"/>
    </location>
</feature>
<evidence type="ECO:0000313" key="3">
    <source>
        <dbReference type="EMBL" id="GCB34637.1"/>
    </source>
</evidence>
<organism evidence="3 4">
    <name type="scientific">Bacteroides faecalis</name>
    <dbReference type="NCBI Taxonomy" id="2447885"/>
    <lineage>
        <taxon>Bacteria</taxon>
        <taxon>Pseudomonadati</taxon>
        <taxon>Bacteroidota</taxon>
        <taxon>Bacteroidia</taxon>
        <taxon>Bacteroidales</taxon>
        <taxon>Bacteroidaceae</taxon>
        <taxon>Bacteroides</taxon>
    </lineage>
</organism>
<proteinExistence type="predicted"/>
<accession>A0A401LTA3</accession>
<dbReference type="GO" id="GO:0003755">
    <property type="term" value="F:peptidyl-prolyl cis-trans isomerase activity"/>
    <property type="evidence" value="ECO:0007669"/>
    <property type="project" value="UniProtKB-KW"/>
</dbReference>
<dbReference type="RefSeq" id="WP_125040816.1">
    <property type="nucleotide sequence ID" value="NZ_BHWB01000004.1"/>
</dbReference>
<comment type="caution">
    <text evidence="3">The sequence shown here is derived from an EMBL/GenBank/DDBJ whole genome shotgun (WGS) entry which is preliminary data.</text>
</comment>
<dbReference type="PROSITE" id="PS50198">
    <property type="entry name" value="PPIC_PPIASE_2"/>
    <property type="match status" value="1"/>
</dbReference>
<dbReference type="InterPro" id="IPR046357">
    <property type="entry name" value="PPIase_dom_sf"/>
</dbReference>
<dbReference type="PANTHER" id="PTHR47245:SF2">
    <property type="entry name" value="PEPTIDYL-PROLYL CIS-TRANS ISOMERASE HP_0175-RELATED"/>
    <property type="match status" value="1"/>
</dbReference>
<reference evidence="3 4" key="1">
    <citation type="submission" date="2018-10" db="EMBL/GenBank/DDBJ databases">
        <title>Draft Genome Sequence of Bacteroides sp. KCTC 15687.</title>
        <authorList>
            <person name="Yu S.Y."/>
            <person name="Kim J.S."/>
            <person name="Oh B.S."/>
            <person name="Park S.H."/>
            <person name="Kang S.W."/>
            <person name="Park J.E."/>
            <person name="Choi S.H."/>
            <person name="Han K.I."/>
            <person name="Lee K.C."/>
            <person name="Eom M.K."/>
            <person name="Suh M.K."/>
            <person name="Lee D.H."/>
            <person name="Yoon H."/>
            <person name="Kim B."/>
            <person name="Yang S.J."/>
            <person name="Lee J.S."/>
            <person name="Lee J.H."/>
        </authorList>
    </citation>
    <scope>NUCLEOTIDE SEQUENCE [LARGE SCALE GENOMIC DNA]</scope>
    <source>
        <strain evidence="3 4">KCTC 15687</strain>
    </source>
</reference>
<dbReference type="AlphaFoldDB" id="A0A401LTA3"/>
<keyword evidence="1" id="KW-0697">Rotamase</keyword>
<dbReference type="SUPFAM" id="SSF54534">
    <property type="entry name" value="FKBP-like"/>
    <property type="match status" value="1"/>
</dbReference>
<dbReference type="EMBL" id="BHWB01000004">
    <property type="protein sequence ID" value="GCB34637.1"/>
    <property type="molecule type" value="Genomic_DNA"/>
</dbReference>
<dbReference type="InterPro" id="IPR000297">
    <property type="entry name" value="PPIase_PpiC"/>
</dbReference>
<keyword evidence="1 3" id="KW-0413">Isomerase</keyword>
<dbReference type="PANTHER" id="PTHR47245">
    <property type="entry name" value="PEPTIDYLPROLYL ISOMERASE"/>
    <property type="match status" value="1"/>
</dbReference>
<protein>
    <submittedName>
        <fullName evidence="3">Peptidylprolyl isomerase</fullName>
    </submittedName>
</protein>
<gene>
    <name evidence="3" type="ORF">KGMB02408_15820</name>
</gene>
<evidence type="ECO:0000259" key="2">
    <source>
        <dbReference type="PROSITE" id="PS50198"/>
    </source>
</evidence>
<dbReference type="Pfam" id="PF00639">
    <property type="entry name" value="Rotamase"/>
    <property type="match status" value="1"/>
</dbReference>
<dbReference type="Proteomes" id="UP000288079">
    <property type="component" value="Unassembled WGS sequence"/>
</dbReference>
<evidence type="ECO:0000256" key="1">
    <source>
        <dbReference type="PROSITE-ProRule" id="PRU00278"/>
    </source>
</evidence>
<keyword evidence="4" id="KW-1185">Reference proteome</keyword>
<sequence>MKRSLLLGVICFWGILSFAQEDPVLMRINGKEIFRSEFEYAYRRNSANSETKLSPIEYTKLFVLHKLKVDAAKAVGIDTTLSFRDRQKEYLERLRKSYLVDTLVLDSCSRILYQKIQSTHGNGQIQVMQLFKSLPQTMTVGRIQEEQNRMDSLYRLIESQPDIDFISLVEKYSDDKRCQWIETLQTTSELEKVAFSLSKGEVSQPFFTPEGLHILKVIDKKEMPVYENVSGILAKRLNNLQVLNKGTEVVVERLKKEYQYTLNQSGIEELLGRGVTTQTLFTIDGQEYTGTMFKRFAASHPLSIKRQLDGFIAKSLLDYESEQLESKHPEVRRAVQEYGEDYLVTEVTRQQIDLPSVNDRVGLATYFKFHQEDYRWKSPRYKGIILHCADKRIAKQAKKLLKKVPEKEWADTLQKTFNTFGDEKIKVEQGIFAGGDNKYIDKLVFKKGEFEPVMYYPFTVVVGRKRKGPDDYREVIERVRKDYRNYLYTYWERELQASAKVEINEEVLKTVNNN</sequence>
<evidence type="ECO:0000313" key="4">
    <source>
        <dbReference type="Proteomes" id="UP000288079"/>
    </source>
</evidence>